<keyword evidence="9" id="KW-1185">Reference proteome</keyword>
<evidence type="ECO:0000313" key="10">
    <source>
        <dbReference type="RefSeq" id="XP_022334778.1"/>
    </source>
</evidence>
<dbReference type="Proteomes" id="UP000694844">
    <property type="component" value="Chromosome 4"/>
</dbReference>
<dbReference type="GO" id="GO:0003697">
    <property type="term" value="F:single-stranded DNA binding"/>
    <property type="evidence" value="ECO:0007669"/>
    <property type="project" value="InterPro"/>
</dbReference>
<evidence type="ECO:0000256" key="2">
    <source>
        <dbReference type="ARBA" id="ARBA00004574"/>
    </source>
</evidence>
<evidence type="ECO:0000256" key="5">
    <source>
        <dbReference type="ARBA" id="ARBA00022454"/>
    </source>
</evidence>
<evidence type="ECO:0000256" key="3">
    <source>
        <dbReference type="ARBA" id="ARBA00006332"/>
    </source>
</evidence>
<dbReference type="Pfam" id="PF15489">
    <property type="entry name" value="CTC1"/>
    <property type="match status" value="1"/>
</dbReference>
<dbReference type="OrthoDB" id="6161998at2759"/>
<dbReference type="PANTHER" id="PTHR14865">
    <property type="entry name" value="CST COMPLEX SUBUNIT CTC1"/>
    <property type="match status" value="1"/>
</dbReference>
<comment type="subcellular location">
    <subcellularLocation>
        <location evidence="2">Chromosome</location>
        <location evidence="2">Telomere</location>
    </subcellularLocation>
    <subcellularLocation>
        <location evidence="1">Nucleus</location>
    </subcellularLocation>
</comment>
<reference evidence="10" key="1">
    <citation type="submission" date="2025-08" db="UniProtKB">
        <authorList>
            <consortium name="RefSeq"/>
        </authorList>
    </citation>
    <scope>IDENTIFICATION</scope>
    <source>
        <tissue evidence="10">Whole sample</tissue>
    </source>
</reference>
<dbReference type="KEGG" id="cvn:111131502"/>
<dbReference type="GO" id="GO:0045740">
    <property type="term" value="P:positive regulation of DNA replication"/>
    <property type="evidence" value="ECO:0007669"/>
    <property type="project" value="TreeGrafter"/>
</dbReference>
<evidence type="ECO:0000256" key="8">
    <source>
        <dbReference type="ARBA" id="ARBA00023242"/>
    </source>
</evidence>
<dbReference type="AlphaFoldDB" id="A0A8B8E505"/>
<dbReference type="GO" id="GO:0042162">
    <property type="term" value="F:telomeric DNA binding"/>
    <property type="evidence" value="ECO:0007669"/>
    <property type="project" value="TreeGrafter"/>
</dbReference>
<evidence type="ECO:0000256" key="4">
    <source>
        <dbReference type="ARBA" id="ARBA00016175"/>
    </source>
</evidence>
<keyword evidence="8" id="KW-0539">Nucleus</keyword>
<dbReference type="InterPro" id="IPR042617">
    <property type="entry name" value="CTC1-like"/>
</dbReference>
<evidence type="ECO:0000256" key="6">
    <source>
        <dbReference type="ARBA" id="ARBA00022895"/>
    </source>
</evidence>
<accession>A0A8B8E505</accession>
<proteinExistence type="inferred from homology"/>
<dbReference type="PANTHER" id="PTHR14865:SF2">
    <property type="entry name" value="CST COMPLEX SUBUNIT CTC1"/>
    <property type="match status" value="1"/>
</dbReference>
<evidence type="ECO:0000256" key="1">
    <source>
        <dbReference type="ARBA" id="ARBA00004123"/>
    </source>
</evidence>
<organism evidence="9 10">
    <name type="scientific">Crassostrea virginica</name>
    <name type="common">Eastern oyster</name>
    <dbReference type="NCBI Taxonomy" id="6565"/>
    <lineage>
        <taxon>Eukaryota</taxon>
        <taxon>Metazoa</taxon>
        <taxon>Spiralia</taxon>
        <taxon>Lophotrochozoa</taxon>
        <taxon>Mollusca</taxon>
        <taxon>Bivalvia</taxon>
        <taxon>Autobranchia</taxon>
        <taxon>Pteriomorphia</taxon>
        <taxon>Ostreida</taxon>
        <taxon>Ostreoidea</taxon>
        <taxon>Ostreidae</taxon>
        <taxon>Crassostrea</taxon>
    </lineage>
</organism>
<evidence type="ECO:0000313" key="9">
    <source>
        <dbReference type="Proteomes" id="UP000694844"/>
    </source>
</evidence>
<dbReference type="GO" id="GO:1990879">
    <property type="term" value="C:CST complex"/>
    <property type="evidence" value="ECO:0007669"/>
    <property type="project" value="TreeGrafter"/>
</dbReference>
<dbReference type="RefSeq" id="XP_022334778.1">
    <property type="nucleotide sequence ID" value="XM_022479070.1"/>
</dbReference>
<evidence type="ECO:0000256" key="7">
    <source>
        <dbReference type="ARBA" id="ARBA00023125"/>
    </source>
</evidence>
<name>A0A8B8E505_CRAVI</name>
<gene>
    <name evidence="10" type="primary">LOC111131502</name>
</gene>
<keyword evidence="6" id="KW-0779">Telomere</keyword>
<keyword evidence="5" id="KW-0158">Chromosome</keyword>
<dbReference type="InterPro" id="IPR029156">
    <property type="entry name" value="CTC1"/>
</dbReference>
<protein>
    <recommendedName>
        <fullName evidence="4">CST complex subunit CTC1</fullName>
    </recommendedName>
</protein>
<sequence length="1182" mass="135015">MNAEFLSDKSLSGVGEKIFQINEQNEQEKNWLASLQSKYLEIRGPCLECEYRQFLTELRSLLRREFLDVSVVSVKNLLEWKESSTVDISVKCQEMARQNQRQIYRRILTGRFKFTPPTINDPQSHIHLQDNTGSITCKVTDSVRHSLLSAGENWCVLSSWRLVVAEAGAIYIEVKKLIQEQSAKKARRKICALSTPDVSVLLQQKGKLPTSGLNVFADIRSISEVLRIKDDLVVLIELDNNVFIIIKDRVYLHWSELLSPQTEVVLTNLLPTTLYKGSQQEMRVLVPWKQSDILCPEMESITVLSLSDWLKQTPGITLSEQLTPLSCTRQGELCTYKGEITNADLDSFGIYQLDRTVWLILSGLPFTHYKEDLHLGTSLTIYNCHMCAFKEFPKICIIGCLSTSVRVTQFSSSPPQTRIVSPSVFIKSWLWRYSVSELMVFQFSRFLISLNKKFKNILTCSQIDWILEKFATYRTDLPKRNYTKEFLATPHRCFMWKKESENKSAVFLPAVPVCSDIVFDSAVIHRLGYNIIQNLRTVENLNTDLYWLHHCQEKDTARVLMGYIHFCPDTGRVLLMDDTGGQRCLIVRGGDVGHCSLSALAGCLVAIKNYQVVSEKFQICQYPNYDSYGKLKYIRNSSEDVYLMVSSSDVEILLKNKRPEEGSMDRVLCCVVHKESLLTEGISSGKPSLRFTAFGYFLDDTCSEVEIHDFVNDALGYWSERYRADDLMESDTEEQRQRASLMEHKILLFRDSAARWYEAIQPGHVYWFSSTEKLVPISTKHSLKLLKKVEKQAGGKTCIRVPSDLWVSEKLLSFKCQHKKCPMCKNTCVLSKISEIKKESFQYRMVSLEGRIKSRRHLSADNPLYRSRVNFPSDSTLCVSTLENRTICLTVTGEDPEEELVIYMTLNNISYPLGLLPGHVIRLCNLERKVSRQGSVYCQYVVISTVQVLEVQTQPPLTISEERETKESLWERSSLHQLCEIWRQPDLSAMQCVCHIHKITTIALKSTCNNCSTVICNGQCENPLCDPGHGTKFSASACLFVDDGTSFATVRCYSNIVQKLLELSETEWFDLEEAVKQEGDIFMTASDDGSCVQQFLRVLREGSHLHRQKNLLLKLDKHQTWQETFQDINSASSSDFAVKTVDTGSGNLETRCLPMLQLICLDIREVDFTSYIMHNATFSANT</sequence>
<dbReference type="GO" id="GO:0010833">
    <property type="term" value="P:telomere maintenance via telomere lengthening"/>
    <property type="evidence" value="ECO:0007669"/>
    <property type="project" value="TreeGrafter"/>
</dbReference>
<dbReference type="GeneID" id="111131502"/>
<keyword evidence="7" id="KW-0238">DNA-binding</keyword>
<comment type="similarity">
    <text evidence="3">Belongs to the CTC1 family.</text>
</comment>